<organism evidence="1 2">
    <name type="scientific">Acer yangbiense</name>
    <dbReference type="NCBI Taxonomy" id="1000413"/>
    <lineage>
        <taxon>Eukaryota</taxon>
        <taxon>Viridiplantae</taxon>
        <taxon>Streptophyta</taxon>
        <taxon>Embryophyta</taxon>
        <taxon>Tracheophyta</taxon>
        <taxon>Spermatophyta</taxon>
        <taxon>Magnoliopsida</taxon>
        <taxon>eudicotyledons</taxon>
        <taxon>Gunneridae</taxon>
        <taxon>Pentapetalae</taxon>
        <taxon>rosids</taxon>
        <taxon>malvids</taxon>
        <taxon>Sapindales</taxon>
        <taxon>Sapindaceae</taxon>
        <taxon>Hippocastanoideae</taxon>
        <taxon>Acereae</taxon>
        <taxon>Acer</taxon>
    </lineage>
</organism>
<dbReference type="EMBL" id="VAHF01000006">
    <property type="protein sequence ID" value="TXG60490.1"/>
    <property type="molecule type" value="Genomic_DNA"/>
</dbReference>
<keyword evidence="2" id="KW-1185">Reference proteome</keyword>
<comment type="caution">
    <text evidence="1">The sequence shown here is derived from an EMBL/GenBank/DDBJ whole genome shotgun (WGS) entry which is preliminary data.</text>
</comment>
<dbReference type="OrthoDB" id="1934939at2759"/>
<dbReference type="PANTHER" id="PTHR48475:SF2">
    <property type="entry name" value="RIBONUCLEASE H"/>
    <property type="match status" value="1"/>
</dbReference>
<evidence type="ECO:0000313" key="1">
    <source>
        <dbReference type="EMBL" id="TXG60490.1"/>
    </source>
</evidence>
<evidence type="ECO:0000313" key="2">
    <source>
        <dbReference type="Proteomes" id="UP000323000"/>
    </source>
</evidence>
<dbReference type="Proteomes" id="UP000323000">
    <property type="component" value="Chromosome 6"/>
</dbReference>
<proteinExistence type="predicted"/>
<gene>
    <name evidence="1" type="ORF">EZV62_015063</name>
</gene>
<accession>A0A5C7HU85</accession>
<dbReference type="AlphaFoldDB" id="A0A5C7HU85"/>
<protein>
    <submittedName>
        <fullName evidence="1">Uncharacterized protein</fullName>
    </submittedName>
</protein>
<name>A0A5C7HU85_9ROSI</name>
<reference evidence="2" key="1">
    <citation type="journal article" date="2019" name="Gigascience">
        <title>De novo genome assembly of the endangered Acer yangbiense, a plant species with extremely small populations endemic to Yunnan Province, China.</title>
        <authorList>
            <person name="Yang J."/>
            <person name="Wariss H.M."/>
            <person name="Tao L."/>
            <person name="Zhang R."/>
            <person name="Yun Q."/>
            <person name="Hollingsworth P."/>
            <person name="Dao Z."/>
            <person name="Luo G."/>
            <person name="Guo H."/>
            <person name="Ma Y."/>
            <person name="Sun W."/>
        </authorList>
    </citation>
    <scope>NUCLEOTIDE SEQUENCE [LARGE SCALE GENOMIC DNA]</scope>
    <source>
        <strain evidence="2">cv. Malutang</strain>
    </source>
</reference>
<sequence>MKLPRTVTVFHLPESSVMEEPIVHVVIPEYGPDTETWMTPIMRFLRDGTLPDERNASLRLDIPTMRVSYYNPGDNDEELRGFLEEIDERRDQARIRTAYHQTRIARYYNTKVRSRSFLPGDLIFKKVIPAPGYHRLAVWETAGKALI</sequence>
<dbReference type="PANTHER" id="PTHR48475">
    <property type="entry name" value="RIBONUCLEASE H"/>
    <property type="match status" value="1"/>
</dbReference>